<feature type="domain" description="Nodulin-like" evidence="6">
    <location>
        <begin position="13"/>
        <end position="111"/>
    </location>
</feature>
<evidence type="ECO:0008006" key="10">
    <source>
        <dbReference type="Google" id="ProtNLM"/>
    </source>
</evidence>
<evidence type="ECO:0000256" key="3">
    <source>
        <dbReference type="ARBA" id="ARBA00022989"/>
    </source>
</evidence>
<accession>A0A803LE63</accession>
<dbReference type="Proteomes" id="UP000596660">
    <property type="component" value="Unplaced"/>
</dbReference>
<dbReference type="SUPFAM" id="SSF103473">
    <property type="entry name" value="MFS general substrate transporter"/>
    <property type="match status" value="2"/>
</dbReference>
<evidence type="ECO:0000256" key="4">
    <source>
        <dbReference type="ARBA" id="ARBA00023136"/>
    </source>
</evidence>
<feature type="transmembrane region" description="Helical" evidence="5">
    <location>
        <begin position="404"/>
        <end position="425"/>
    </location>
</feature>
<evidence type="ECO:0000259" key="7">
    <source>
        <dbReference type="Pfam" id="PF23262"/>
    </source>
</evidence>
<feature type="transmembrane region" description="Helical" evidence="5">
    <location>
        <begin position="528"/>
        <end position="549"/>
    </location>
</feature>
<dbReference type="InterPro" id="IPR036259">
    <property type="entry name" value="MFS_trans_sf"/>
</dbReference>
<keyword evidence="9" id="KW-1185">Reference proteome</keyword>
<reference evidence="8" key="2">
    <citation type="submission" date="2021-03" db="UniProtKB">
        <authorList>
            <consortium name="EnsemblPlants"/>
        </authorList>
    </citation>
    <scope>IDENTIFICATION</scope>
</reference>
<evidence type="ECO:0000256" key="5">
    <source>
        <dbReference type="SAM" id="Phobius"/>
    </source>
</evidence>
<feature type="domain" description="Nodulin-like" evidence="6">
    <location>
        <begin position="130"/>
        <end position="282"/>
    </location>
</feature>
<dbReference type="Pfam" id="PF23262">
    <property type="entry name" value="NFD4_C"/>
    <property type="match status" value="1"/>
</dbReference>
<dbReference type="InterPro" id="IPR056555">
    <property type="entry name" value="NFD4_C"/>
</dbReference>
<evidence type="ECO:0000256" key="1">
    <source>
        <dbReference type="ARBA" id="ARBA00004141"/>
    </source>
</evidence>
<dbReference type="OMA" id="VMMFTFI"/>
<dbReference type="InterPro" id="IPR010658">
    <property type="entry name" value="Nodulin-like"/>
</dbReference>
<dbReference type="PANTHER" id="PTHR21576:SF97">
    <property type="entry name" value="MAJOR FACILITATOR SUPERFAMILY PROTEIN"/>
    <property type="match status" value="1"/>
</dbReference>
<evidence type="ECO:0000256" key="2">
    <source>
        <dbReference type="ARBA" id="ARBA00022692"/>
    </source>
</evidence>
<protein>
    <recommendedName>
        <fullName evidence="10">Nodulin-like domain-containing protein</fullName>
    </recommendedName>
</protein>
<dbReference type="Gramene" id="AUR62011469-RA">
    <property type="protein sequence ID" value="AUR62011469-RA:cds"/>
    <property type="gene ID" value="AUR62011469"/>
</dbReference>
<dbReference type="Pfam" id="PF06813">
    <property type="entry name" value="Nodulin-like"/>
    <property type="match status" value="2"/>
</dbReference>
<feature type="transmembrane region" description="Helical" evidence="5">
    <location>
        <begin position="194"/>
        <end position="215"/>
    </location>
</feature>
<feature type="domain" description="NFD4 C-terminal" evidence="7">
    <location>
        <begin position="364"/>
        <end position="550"/>
    </location>
</feature>
<feature type="transmembrane region" description="Helical" evidence="5">
    <location>
        <begin position="371"/>
        <end position="392"/>
    </location>
</feature>
<dbReference type="Gene3D" id="1.20.1250.20">
    <property type="entry name" value="MFS general substrate transporter like domains"/>
    <property type="match status" value="2"/>
</dbReference>
<feature type="transmembrane region" description="Helical" evidence="5">
    <location>
        <begin position="231"/>
        <end position="252"/>
    </location>
</feature>
<dbReference type="CDD" id="cd17354">
    <property type="entry name" value="MFS_Mch1p_like"/>
    <property type="match status" value="1"/>
</dbReference>
<reference evidence="8" key="1">
    <citation type="journal article" date="2017" name="Nature">
        <title>The genome of Chenopodium quinoa.</title>
        <authorList>
            <person name="Jarvis D.E."/>
            <person name="Ho Y.S."/>
            <person name="Lightfoot D.J."/>
            <person name="Schmoeckel S.M."/>
            <person name="Li B."/>
            <person name="Borm T.J.A."/>
            <person name="Ohyanagi H."/>
            <person name="Mineta K."/>
            <person name="Michell C.T."/>
            <person name="Saber N."/>
            <person name="Kharbatia N.M."/>
            <person name="Rupper R.R."/>
            <person name="Sharp A.R."/>
            <person name="Dally N."/>
            <person name="Boughton B.A."/>
            <person name="Woo Y.H."/>
            <person name="Gao G."/>
            <person name="Schijlen E.G.W.M."/>
            <person name="Guo X."/>
            <person name="Momin A.A."/>
            <person name="Negrao S."/>
            <person name="Al-Babili S."/>
            <person name="Gehring C."/>
            <person name="Roessner U."/>
            <person name="Jung C."/>
            <person name="Murphy K."/>
            <person name="Arold S.T."/>
            <person name="Gojobori T."/>
            <person name="van der Linden C.G."/>
            <person name="van Loo E.N."/>
            <person name="Jellen E.N."/>
            <person name="Maughan P.J."/>
            <person name="Tester M."/>
        </authorList>
    </citation>
    <scope>NUCLEOTIDE SEQUENCE [LARGE SCALE GENOMIC DNA]</scope>
    <source>
        <strain evidence="8">cv. PI 614886</strain>
    </source>
</reference>
<feature type="transmembrane region" description="Helical" evidence="5">
    <location>
        <begin position="495"/>
        <end position="516"/>
    </location>
</feature>
<feature type="transmembrane region" description="Helical" evidence="5">
    <location>
        <begin position="462"/>
        <end position="483"/>
    </location>
</feature>
<name>A0A803LE63_CHEQI</name>
<feature type="transmembrane region" description="Helical" evidence="5">
    <location>
        <begin position="264"/>
        <end position="282"/>
    </location>
</feature>
<dbReference type="EnsemblPlants" id="AUR62011469-RA">
    <property type="protein sequence ID" value="AUR62011469-RA:cds"/>
    <property type="gene ID" value="AUR62011469"/>
</dbReference>
<keyword evidence="3 5" id="KW-1133">Transmembrane helix</keyword>
<proteinExistence type="predicted"/>
<evidence type="ECO:0000313" key="9">
    <source>
        <dbReference type="Proteomes" id="UP000596660"/>
    </source>
</evidence>
<dbReference type="AlphaFoldDB" id="A0A803LE63"/>
<evidence type="ECO:0000259" key="6">
    <source>
        <dbReference type="Pfam" id="PF06813"/>
    </source>
</evidence>
<feature type="transmembrane region" description="Helical" evidence="5">
    <location>
        <begin position="437"/>
        <end position="456"/>
    </location>
</feature>
<sequence length="613" mass="66876">MPELALKSGTRPPWIGLAAAVWVEFSAGNSYNFPLFSPSLKSVLGFTQQQITILGVANDIGESVGILPGIACNKFSPWVVLSFGALGCFLGYGLLWLAVSQTLSNLPFWLFDDCIRHHSHDVSVTPTRFYDQLWLAMVIGANSSAFFGTAVLVTNMRNFPLSRGTVAGLLKGYVGLSAAIYTEIYGMVLKKSDTALLLFLTIGIPIICFSMMYFIRPCTPASGEDTSEKSHFLFTQGASIFLGIYLLTTTIIADKLSVRRAVCYAFIVAMVILMMAPLAIPIKMTLFPSKNKLTGPVDSSDKLVSDTDESIQTESLLVKSSSEFGGFREGEDASDLDILLAVGEGAVKQKRRPRRGDDFTFRDVLIKADFWLLWVVYFLGVGTGVTVLNNLAQIGYAQEEHDTTVLLSLFSICNFVGRLGGGAVSEYFVRLHLIPRTVWMTVTQLIMVVAFLFYAYALTGTLLVATASLGICYGVQTAIMIPTASELFGLKHFGVIYNFIQFGNPIGALLFSGMLAGHVYDAEANKQGVSICIGASCFKLTFLVLAGLYQIIDEKVAAEIVDQINPVLHTTHVLLRKIGLCLLSDIALDACLNKFFAFSQLDSQLDKIQWSSS</sequence>
<keyword evidence="2 5" id="KW-0812">Transmembrane</keyword>
<feature type="transmembrane region" description="Helical" evidence="5">
    <location>
        <begin position="78"/>
        <end position="99"/>
    </location>
</feature>
<evidence type="ECO:0000313" key="8">
    <source>
        <dbReference type="EnsemblPlants" id="AUR62011469-RA:cds"/>
    </source>
</evidence>
<organism evidence="8 9">
    <name type="scientific">Chenopodium quinoa</name>
    <name type="common">Quinoa</name>
    <dbReference type="NCBI Taxonomy" id="63459"/>
    <lineage>
        <taxon>Eukaryota</taxon>
        <taxon>Viridiplantae</taxon>
        <taxon>Streptophyta</taxon>
        <taxon>Embryophyta</taxon>
        <taxon>Tracheophyta</taxon>
        <taxon>Spermatophyta</taxon>
        <taxon>Magnoliopsida</taxon>
        <taxon>eudicotyledons</taxon>
        <taxon>Gunneridae</taxon>
        <taxon>Pentapetalae</taxon>
        <taxon>Caryophyllales</taxon>
        <taxon>Chenopodiaceae</taxon>
        <taxon>Chenopodioideae</taxon>
        <taxon>Atripliceae</taxon>
        <taxon>Chenopodium</taxon>
    </lineage>
</organism>
<keyword evidence="4 5" id="KW-0472">Membrane</keyword>
<comment type="subcellular location">
    <subcellularLocation>
        <location evidence="1">Membrane</location>
        <topology evidence="1">Multi-pass membrane protein</topology>
    </subcellularLocation>
</comment>
<feature type="transmembrane region" description="Helical" evidence="5">
    <location>
        <begin position="133"/>
        <end position="154"/>
    </location>
</feature>
<dbReference type="GO" id="GO:0016020">
    <property type="term" value="C:membrane"/>
    <property type="evidence" value="ECO:0007669"/>
    <property type="project" value="UniProtKB-SubCell"/>
</dbReference>
<dbReference type="PANTHER" id="PTHR21576">
    <property type="entry name" value="UNCHARACTERIZED NODULIN-LIKE PROTEIN"/>
    <property type="match status" value="1"/>
</dbReference>